<keyword evidence="2" id="KW-1185">Reference proteome</keyword>
<accession>A0ACC0TXC5</accession>
<comment type="caution">
    <text evidence="1">The sequence shown here is derived from an EMBL/GenBank/DDBJ whole genome shotgun (WGS) entry which is preliminary data.</text>
</comment>
<gene>
    <name evidence="1" type="ORF">F5148DRAFT_512415</name>
</gene>
<reference evidence="1" key="1">
    <citation type="submission" date="2021-03" db="EMBL/GenBank/DDBJ databases">
        <title>Evolutionary priming and transition to the ectomycorrhizal habit in an iconic lineage of mushroom-forming fungi: is preadaptation a requirement?</title>
        <authorList>
            <consortium name="DOE Joint Genome Institute"/>
            <person name="Looney B.P."/>
            <person name="Miyauchi S."/>
            <person name="Morin E."/>
            <person name="Drula E."/>
            <person name="Courty P.E."/>
            <person name="Chicoki N."/>
            <person name="Fauchery L."/>
            <person name="Kohler A."/>
            <person name="Kuo A."/>
            <person name="LaButti K."/>
            <person name="Pangilinan J."/>
            <person name="Lipzen A."/>
            <person name="Riley R."/>
            <person name="Andreopoulos W."/>
            <person name="He G."/>
            <person name="Johnson J."/>
            <person name="Barry K.W."/>
            <person name="Grigoriev I.V."/>
            <person name="Nagy L."/>
            <person name="Hibbett D."/>
            <person name="Henrissat B."/>
            <person name="Matheny P.B."/>
            <person name="Labbe J."/>
            <person name="Martin A.F."/>
        </authorList>
    </citation>
    <scope>NUCLEOTIDE SEQUENCE</scope>
    <source>
        <strain evidence="1">BPL698</strain>
    </source>
</reference>
<sequence length="468" mass="51297">MEHHSMHPLQPTHRPQRASFDILQSPLYANFPDVLGGDARATQPPHPPPPYAQQLFVPDKVSPRALEPQRSPPRPLSLHELPQPASHPHPGNPPPSPALQQPQPRPPAAYPIFPQDHEGNNQPAQSFPPQLSRPLQQPVHMHFDQWVFDPFIENASPHPTALRGEIPRICDLTYTLHPHSQPRYHLPTTHPSTSTHPSPELPRTVAEPDQATSHERHEDDPFTDHGQRARSWGGAGSLDPITGVFSRAADHPRIRTAQACEKCRARKAKCSGEHPTCQRCLARELPCVYATERRMRGPNKPKPPPPLLPDGYQPAAADGQKTRKRASTMPSVPRRGPQAWGQQQKPQKQRQGQQQEPGVATSASPASSAGSGSFGYPPLSESEASPMTPHSSLENRQPSGVGFPRSPGALVPEFLTTTRPGLLSRVNGGNSYEDDGAVITEGLVAGVYGQPDIFPDVRMPFKGSKPHF</sequence>
<evidence type="ECO:0000313" key="2">
    <source>
        <dbReference type="Proteomes" id="UP001207468"/>
    </source>
</evidence>
<organism evidence="1 2">
    <name type="scientific">Russula earlei</name>
    <dbReference type="NCBI Taxonomy" id="71964"/>
    <lineage>
        <taxon>Eukaryota</taxon>
        <taxon>Fungi</taxon>
        <taxon>Dikarya</taxon>
        <taxon>Basidiomycota</taxon>
        <taxon>Agaricomycotina</taxon>
        <taxon>Agaricomycetes</taxon>
        <taxon>Russulales</taxon>
        <taxon>Russulaceae</taxon>
        <taxon>Russula</taxon>
    </lineage>
</organism>
<protein>
    <submittedName>
        <fullName evidence="1">Uncharacterized protein</fullName>
    </submittedName>
</protein>
<name>A0ACC0TXC5_9AGAM</name>
<evidence type="ECO:0000313" key="1">
    <source>
        <dbReference type="EMBL" id="KAI9452339.1"/>
    </source>
</evidence>
<dbReference type="EMBL" id="JAGFNK010000340">
    <property type="protein sequence ID" value="KAI9452339.1"/>
    <property type="molecule type" value="Genomic_DNA"/>
</dbReference>
<dbReference type="Proteomes" id="UP001207468">
    <property type="component" value="Unassembled WGS sequence"/>
</dbReference>
<proteinExistence type="predicted"/>